<gene>
    <name evidence="4" type="ORF">SAMN05216325_14019</name>
</gene>
<dbReference type="GO" id="GO:0016887">
    <property type="term" value="F:ATP hydrolysis activity"/>
    <property type="evidence" value="ECO:0007669"/>
    <property type="project" value="InterPro"/>
</dbReference>
<evidence type="ECO:0000256" key="1">
    <source>
        <dbReference type="SAM" id="Coils"/>
    </source>
</evidence>
<dbReference type="RefSeq" id="WP_177167792.1">
    <property type="nucleotide sequence ID" value="NZ_FOCP01000040.1"/>
</dbReference>
<dbReference type="Pfam" id="PF13476">
    <property type="entry name" value="AAA_23"/>
    <property type="match status" value="1"/>
</dbReference>
<feature type="domain" description="Rad50/SbcC-type AAA" evidence="3">
    <location>
        <begin position="5"/>
        <end position="242"/>
    </location>
</feature>
<name>A0A1H8IUT5_9PROT</name>
<dbReference type="InterPro" id="IPR027417">
    <property type="entry name" value="P-loop_NTPase"/>
</dbReference>
<dbReference type="Proteomes" id="UP000199459">
    <property type="component" value="Unassembled WGS sequence"/>
</dbReference>
<organism evidence="4 5">
    <name type="scientific">Nitrosomonas marina</name>
    <dbReference type="NCBI Taxonomy" id="917"/>
    <lineage>
        <taxon>Bacteria</taxon>
        <taxon>Pseudomonadati</taxon>
        <taxon>Pseudomonadota</taxon>
        <taxon>Betaproteobacteria</taxon>
        <taxon>Nitrosomonadales</taxon>
        <taxon>Nitrosomonadaceae</taxon>
        <taxon>Nitrosomonas</taxon>
    </lineage>
</organism>
<feature type="region of interest" description="Disordered" evidence="2">
    <location>
        <begin position="168"/>
        <end position="197"/>
    </location>
</feature>
<feature type="coiled-coil region" evidence="1">
    <location>
        <begin position="203"/>
        <end position="230"/>
    </location>
</feature>
<dbReference type="SUPFAM" id="SSF52540">
    <property type="entry name" value="P-loop containing nucleoside triphosphate hydrolases"/>
    <property type="match status" value="1"/>
</dbReference>
<keyword evidence="1" id="KW-0175">Coiled coil</keyword>
<proteinExistence type="predicted"/>
<evidence type="ECO:0000313" key="4">
    <source>
        <dbReference type="EMBL" id="SEN71905.1"/>
    </source>
</evidence>
<dbReference type="GO" id="GO:0006302">
    <property type="term" value="P:double-strand break repair"/>
    <property type="evidence" value="ECO:0007669"/>
    <property type="project" value="InterPro"/>
</dbReference>
<evidence type="ECO:0000259" key="3">
    <source>
        <dbReference type="Pfam" id="PF13476"/>
    </source>
</evidence>
<dbReference type="EMBL" id="FOCP01000040">
    <property type="protein sequence ID" value="SEN71905.1"/>
    <property type="molecule type" value="Genomic_DNA"/>
</dbReference>
<dbReference type="STRING" id="917.SAMN05216326_12519"/>
<accession>A0A1H8IUT5</accession>
<dbReference type="AlphaFoldDB" id="A0A1H8IUT5"/>
<sequence>MKIKSIHAENYLSAKSVSIKCSTPVTLIAGHNGSGKSSIRDAVQHALTGEASRVSLKKEYSLLVSDEHDSGFAEVVTGENKFSIVVPSGKGNHSEIPVLPYVLEAQRFAQLDENKRRSYLFGLSQVSINTDKICKQLIDDLKCNADKVERIKPMLRAGFPAAQKSAADSAKEAKGEWKSTTGGQTWGKDKAETWTPDVPEVDADKAIKLLDNARKNIAEIQGKISIETEKLGAARQSNSAAANSAEEREKLES</sequence>
<reference evidence="4 5" key="1">
    <citation type="submission" date="2016-10" db="EMBL/GenBank/DDBJ databases">
        <authorList>
            <person name="de Groot N.N."/>
        </authorList>
    </citation>
    <scope>NUCLEOTIDE SEQUENCE [LARGE SCALE GENOMIC DNA]</scope>
    <source>
        <strain evidence="4 5">Nm22</strain>
    </source>
</reference>
<evidence type="ECO:0000313" key="5">
    <source>
        <dbReference type="Proteomes" id="UP000199459"/>
    </source>
</evidence>
<evidence type="ECO:0000256" key="2">
    <source>
        <dbReference type="SAM" id="MobiDB-lite"/>
    </source>
</evidence>
<dbReference type="Gene3D" id="3.40.50.300">
    <property type="entry name" value="P-loop containing nucleotide triphosphate hydrolases"/>
    <property type="match status" value="1"/>
</dbReference>
<dbReference type="InterPro" id="IPR038729">
    <property type="entry name" value="Rad50/SbcC_AAA"/>
</dbReference>
<feature type="non-terminal residue" evidence="4">
    <location>
        <position position="253"/>
    </location>
</feature>
<feature type="region of interest" description="Disordered" evidence="2">
    <location>
        <begin position="230"/>
        <end position="253"/>
    </location>
</feature>
<protein>
    <submittedName>
        <fullName evidence="4">AAA domain-containing protein</fullName>
    </submittedName>
</protein>
<feature type="compositionally biased region" description="Low complexity" evidence="2">
    <location>
        <begin position="233"/>
        <end position="244"/>
    </location>
</feature>